<dbReference type="EnsemblPlants" id="HORVU.MOREX.r3.3HG0304710.1">
    <property type="protein sequence ID" value="HORVU.MOREX.r3.3HG0304710.1"/>
    <property type="gene ID" value="HORVU.MOREX.r3.3HG0304710"/>
</dbReference>
<evidence type="ECO:0000256" key="10">
    <source>
        <dbReference type="ARBA" id="ARBA00023270"/>
    </source>
</evidence>
<organism evidence="12 13">
    <name type="scientific">Hordeum vulgare subsp. vulgare</name>
    <name type="common">Domesticated barley</name>
    <dbReference type="NCBI Taxonomy" id="112509"/>
    <lineage>
        <taxon>Eukaryota</taxon>
        <taxon>Viridiplantae</taxon>
        <taxon>Streptophyta</taxon>
        <taxon>Embryophyta</taxon>
        <taxon>Tracheophyta</taxon>
        <taxon>Spermatophyta</taxon>
        <taxon>Magnoliopsida</taxon>
        <taxon>Liliopsida</taxon>
        <taxon>Poales</taxon>
        <taxon>Poaceae</taxon>
        <taxon>BOP clade</taxon>
        <taxon>Pooideae</taxon>
        <taxon>Triticodae</taxon>
        <taxon>Triticeae</taxon>
        <taxon>Hordeinae</taxon>
        <taxon>Hordeum</taxon>
    </lineage>
</organism>
<name>A0A8I6XBW8_HORVV</name>
<dbReference type="GO" id="GO:0006096">
    <property type="term" value="P:glycolytic process"/>
    <property type="evidence" value="ECO:0000318"/>
    <property type="project" value="GO_Central"/>
</dbReference>
<comment type="subcellular location">
    <subcellularLocation>
        <location evidence="2">Cytoplasm</location>
    </subcellularLocation>
</comment>
<dbReference type="Pfam" id="PF00274">
    <property type="entry name" value="Glycolytic"/>
    <property type="match status" value="1"/>
</dbReference>
<dbReference type="GO" id="GO:0004332">
    <property type="term" value="F:fructose-bisphosphate aldolase activity"/>
    <property type="evidence" value="ECO:0000318"/>
    <property type="project" value="GO_Central"/>
</dbReference>
<dbReference type="InterPro" id="IPR029768">
    <property type="entry name" value="Aldolase_I_AS"/>
</dbReference>
<evidence type="ECO:0000256" key="3">
    <source>
        <dbReference type="ARBA" id="ARBA00004714"/>
    </source>
</evidence>
<comment type="catalytic activity">
    <reaction evidence="1 11">
        <text>beta-D-fructose 1,6-bisphosphate = D-glyceraldehyde 3-phosphate + dihydroxyacetone phosphate</text>
        <dbReference type="Rhea" id="RHEA:14729"/>
        <dbReference type="ChEBI" id="CHEBI:32966"/>
        <dbReference type="ChEBI" id="CHEBI:57642"/>
        <dbReference type="ChEBI" id="CHEBI:59776"/>
        <dbReference type="EC" id="4.1.2.13"/>
    </reaction>
</comment>
<dbReference type="Proteomes" id="UP000011116">
    <property type="component" value="Chromosome 3H"/>
</dbReference>
<dbReference type="Gramene" id="HORVU.MOREX.r3.3HG0304710.1">
    <property type="protein sequence ID" value="HORVU.MOREX.r3.3HG0304710.1"/>
    <property type="gene ID" value="HORVU.MOREX.r3.3HG0304710"/>
</dbReference>
<evidence type="ECO:0000313" key="13">
    <source>
        <dbReference type="Proteomes" id="UP000011116"/>
    </source>
</evidence>
<accession>A0A8I6XBW8</accession>
<evidence type="ECO:0000256" key="4">
    <source>
        <dbReference type="ARBA" id="ARBA00010387"/>
    </source>
</evidence>
<evidence type="ECO:0000256" key="8">
    <source>
        <dbReference type="ARBA" id="ARBA00023152"/>
    </source>
</evidence>
<dbReference type="FunFam" id="3.20.20.70:FF:000068">
    <property type="entry name" value="Fructose-bisphosphate aldolase"/>
    <property type="match status" value="1"/>
</dbReference>
<dbReference type="Gene3D" id="3.20.20.70">
    <property type="entry name" value="Aldolase class I"/>
    <property type="match status" value="1"/>
</dbReference>
<evidence type="ECO:0000256" key="6">
    <source>
        <dbReference type="ARBA" id="ARBA00013068"/>
    </source>
</evidence>
<keyword evidence="9 11" id="KW-0456">Lyase</keyword>
<keyword evidence="7" id="KW-0963">Cytoplasm</keyword>
<evidence type="ECO:0000256" key="9">
    <source>
        <dbReference type="ARBA" id="ARBA00023239"/>
    </source>
</evidence>
<comment type="subunit">
    <text evidence="5">Homotetramer.</text>
</comment>
<evidence type="ECO:0000256" key="7">
    <source>
        <dbReference type="ARBA" id="ARBA00022490"/>
    </source>
</evidence>
<keyword evidence="8 11" id="KW-0324">Glycolysis</keyword>
<sequence length="432" mass="47471">MYLLKKRQIIQLPSKPVFFFLKKKRKANHPILSLPSSKPRPLYNPCHQISPVHQTRLPTPNLPLQLSNLPRASTMSAYCGKYKDELIKNAAYIGTPGKGILAADESTGTIGKRFASINVENVEDNRRALRELLFCTPGALQYLSGVILFEETLYQSTKGGKPFVDILKEGNVLPGIKVDKGTVELAGTNGETTTQGFDDLGKRCAKYYEAGARFAKWRAVLKIGPTEPSQLSINQNAQGLARYAIICQENGLVPIVEPEILVDGPHDIDRCAYVTEMVLAACYKALNDQHVLLEGTLLKPNMVTPGSDAKKVTPEVIAEYTVRTLQRTVPAAVPAIVFLSGGQSEEEATLNLNAMNKLQTKKPWNLSFSFGRALQQSTLKAWSGKAENEEKARKAFLVRCKANSEATLGTYKGDATLGEGASESLHVKDYKY</sequence>
<dbReference type="InterPro" id="IPR013785">
    <property type="entry name" value="Aldolase_TIM"/>
</dbReference>
<dbReference type="PANTHER" id="PTHR11627">
    <property type="entry name" value="FRUCTOSE-BISPHOSPHATE ALDOLASE"/>
    <property type="match status" value="1"/>
</dbReference>
<dbReference type="UniPathway" id="UPA00109">
    <property type="reaction ID" value="UER00183"/>
</dbReference>
<dbReference type="SUPFAM" id="SSF51569">
    <property type="entry name" value="Aldolase"/>
    <property type="match status" value="1"/>
</dbReference>
<comment type="similarity">
    <text evidence="4 11">Belongs to the class I fructose-bisphosphate aldolase family.</text>
</comment>
<dbReference type="InterPro" id="IPR000741">
    <property type="entry name" value="FBA_I"/>
</dbReference>
<evidence type="ECO:0000256" key="5">
    <source>
        <dbReference type="ARBA" id="ARBA00011881"/>
    </source>
</evidence>
<reference evidence="12" key="2">
    <citation type="submission" date="2020-10" db="EMBL/GenBank/DDBJ databases">
        <authorList>
            <person name="Scholz U."/>
            <person name="Mascher M."/>
            <person name="Fiebig A."/>
        </authorList>
    </citation>
    <scope>NUCLEOTIDE SEQUENCE [LARGE SCALE GENOMIC DNA]</scope>
    <source>
        <strain evidence="12">cv. Morex</strain>
    </source>
</reference>
<keyword evidence="13" id="KW-1185">Reference proteome</keyword>
<evidence type="ECO:0000313" key="12">
    <source>
        <dbReference type="EnsemblPlants" id="HORVU.MOREX.r3.3HG0304710.1"/>
    </source>
</evidence>
<keyword evidence="10" id="KW-0704">Schiff base</keyword>
<comment type="pathway">
    <text evidence="3">Carbohydrate degradation; glycolysis; D-glyceraldehyde 3-phosphate and glycerone phosphate from D-glucose: step 4/4.</text>
</comment>
<dbReference type="PROSITE" id="PS00158">
    <property type="entry name" value="ALDOLASE_CLASS_I"/>
    <property type="match status" value="1"/>
</dbReference>
<evidence type="ECO:0000256" key="1">
    <source>
        <dbReference type="ARBA" id="ARBA00000441"/>
    </source>
</evidence>
<dbReference type="EC" id="4.1.2.13" evidence="6 11"/>
<dbReference type="GO" id="GO:0030388">
    <property type="term" value="P:fructose 1,6-bisphosphate metabolic process"/>
    <property type="evidence" value="ECO:0000318"/>
    <property type="project" value="GO_Central"/>
</dbReference>
<evidence type="ECO:0000256" key="11">
    <source>
        <dbReference type="RuleBase" id="RU003994"/>
    </source>
</evidence>
<protein>
    <recommendedName>
        <fullName evidence="6 11">Fructose-bisphosphate aldolase</fullName>
        <ecNumber evidence="6 11">4.1.2.13</ecNumber>
    </recommendedName>
</protein>
<dbReference type="AlphaFoldDB" id="A0A8I6XBW8"/>
<proteinExistence type="inferred from homology"/>
<evidence type="ECO:0000256" key="2">
    <source>
        <dbReference type="ARBA" id="ARBA00004496"/>
    </source>
</evidence>
<reference evidence="12" key="3">
    <citation type="submission" date="2022-01" db="UniProtKB">
        <authorList>
            <consortium name="EnsemblPlants"/>
        </authorList>
    </citation>
    <scope>IDENTIFICATION</scope>
    <source>
        <strain evidence="12">subsp. vulgare</strain>
    </source>
</reference>
<dbReference type="NCBIfam" id="NF033379">
    <property type="entry name" value="FrucBisAld_I"/>
    <property type="match status" value="1"/>
</dbReference>
<dbReference type="CDD" id="cd00948">
    <property type="entry name" value="FBP_aldolase_I_a"/>
    <property type="match status" value="1"/>
</dbReference>
<gene>
    <name evidence="12" type="primary">LOC123445016</name>
</gene>
<dbReference type="GO" id="GO:0005829">
    <property type="term" value="C:cytosol"/>
    <property type="evidence" value="ECO:0000318"/>
    <property type="project" value="GO_Central"/>
</dbReference>
<dbReference type="SMR" id="A0A8I6XBW8"/>
<reference evidence="13" key="1">
    <citation type="journal article" date="2012" name="Nature">
        <title>A physical, genetic and functional sequence assembly of the barley genome.</title>
        <authorList>
            <consortium name="The International Barley Genome Sequencing Consortium"/>
            <person name="Mayer K.F."/>
            <person name="Waugh R."/>
            <person name="Brown J.W."/>
            <person name="Schulman A."/>
            <person name="Langridge P."/>
            <person name="Platzer M."/>
            <person name="Fincher G.B."/>
            <person name="Muehlbauer G.J."/>
            <person name="Sato K."/>
            <person name="Close T.J."/>
            <person name="Wise R.P."/>
            <person name="Stein N."/>
        </authorList>
    </citation>
    <scope>NUCLEOTIDE SEQUENCE [LARGE SCALE GENOMIC DNA]</scope>
    <source>
        <strain evidence="13">cv. Morex</strain>
    </source>
</reference>